<reference evidence="3 4" key="1">
    <citation type="submission" date="2019-03" db="EMBL/GenBank/DDBJ databases">
        <title>Three New Species of Nocardioides, Nocardioides euryhalodurans sp. nov., Nocardioides seonyuensis sp. nov. and Nocardioides eburneoflavus sp. nov., Iolated from Soil.</title>
        <authorList>
            <person name="Roh S.G."/>
            <person name="Lee C."/>
            <person name="Kim M.-K."/>
            <person name="Kim S.B."/>
        </authorList>
    </citation>
    <scope>NUCLEOTIDE SEQUENCE [LARGE SCALE GENOMIC DNA]</scope>
    <source>
        <strain evidence="3 4">MMS17-SY117</strain>
    </source>
</reference>
<evidence type="ECO:0000313" key="4">
    <source>
        <dbReference type="Proteomes" id="UP000294894"/>
    </source>
</evidence>
<organism evidence="3 4">
    <name type="scientific">Nocardioides euryhalodurans</name>
    <dbReference type="NCBI Taxonomy" id="2518370"/>
    <lineage>
        <taxon>Bacteria</taxon>
        <taxon>Bacillati</taxon>
        <taxon>Actinomycetota</taxon>
        <taxon>Actinomycetes</taxon>
        <taxon>Propionibacteriales</taxon>
        <taxon>Nocardioidaceae</taxon>
        <taxon>Nocardioides</taxon>
    </lineage>
</organism>
<dbReference type="Gene3D" id="3.40.50.1820">
    <property type="entry name" value="alpha/beta hydrolase"/>
    <property type="match status" value="1"/>
</dbReference>
<dbReference type="InterPro" id="IPR010520">
    <property type="entry name" value="FrsA-like"/>
</dbReference>
<accession>A0A4P7GMU5</accession>
<dbReference type="Pfam" id="PF06500">
    <property type="entry name" value="FrsA-like"/>
    <property type="match status" value="1"/>
</dbReference>
<dbReference type="PANTHER" id="PTHR22946">
    <property type="entry name" value="DIENELACTONE HYDROLASE DOMAIN-CONTAINING PROTEIN-RELATED"/>
    <property type="match status" value="1"/>
</dbReference>
<keyword evidence="4" id="KW-1185">Reference proteome</keyword>
<keyword evidence="2 3" id="KW-0378">Hydrolase</keyword>
<dbReference type="GO" id="GO:0016787">
    <property type="term" value="F:hydrolase activity"/>
    <property type="evidence" value="ECO:0007669"/>
    <property type="project" value="UniProtKB-KW"/>
</dbReference>
<name>A0A4P7GMU5_9ACTN</name>
<dbReference type="AlphaFoldDB" id="A0A4P7GMU5"/>
<dbReference type="OrthoDB" id="9765647at2"/>
<dbReference type="PANTHER" id="PTHR22946:SF12">
    <property type="entry name" value="CONIDIAL PIGMENT BIOSYNTHESIS PROTEIN AYG1 (AFU_ORTHOLOGUE AFUA_2G17550)"/>
    <property type="match status" value="1"/>
</dbReference>
<comment type="similarity">
    <text evidence="1">Belongs to the AB hydrolase superfamily.</text>
</comment>
<evidence type="ECO:0000313" key="3">
    <source>
        <dbReference type="EMBL" id="QBR93111.1"/>
    </source>
</evidence>
<dbReference type="Gene3D" id="1.20.1440.110">
    <property type="entry name" value="acylaminoacyl peptidase"/>
    <property type="match status" value="1"/>
</dbReference>
<dbReference type="EMBL" id="CP038267">
    <property type="protein sequence ID" value="QBR93111.1"/>
    <property type="molecule type" value="Genomic_DNA"/>
</dbReference>
<proteinExistence type="inferred from homology"/>
<dbReference type="RefSeq" id="WP_135078203.1">
    <property type="nucleotide sequence ID" value="NZ_CP038267.1"/>
</dbReference>
<gene>
    <name evidence="3" type="ORF">EXE57_13170</name>
</gene>
<evidence type="ECO:0000256" key="1">
    <source>
        <dbReference type="ARBA" id="ARBA00008645"/>
    </source>
</evidence>
<dbReference type="InterPro" id="IPR029058">
    <property type="entry name" value="AB_hydrolase_fold"/>
</dbReference>
<dbReference type="InterPro" id="IPR050261">
    <property type="entry name" value="FrsA_esterase"/>
</dbReference>
<sequence>MSQDERVASAIAHWGPRFTVNGVTEADFTRVTAGLERWEDWCAAWSLAGSVHEDLGRQALADGRTRSAGGHLARAAVYHHFAKFVFVVDPDQMRAAHARAVGCLTDALPHLDPPGRRVCIPFEGSRLVAVVRTPRGAGPHPVVVLVPGLDSTKEELGSTEQTFLDRGLATFTLDGPGQGEAEYDLAIRGDWAPVAEAVWSTVRDEPDLDQARLAVWGVSLGGYYAARVAAALGDRVSACVTLGGPFCFGECWDGLPQLTRDTFRLRSGAASDDEARAVALTLDLADVVDDLVAPLLVVFGRRDRLIPWEQADRLHLRAAGPATLLMLEDGNHGCANVADQHRPRTADWLVARLAGGPEPSLTDVAPTPSMTKAG</sequence>
<dbReference type="KEGG" id="noy:EXE57_13170"/>
<dbReference type="SUPFAM" id="SSF53474">
    <property type="entry name" value="alpha/beta-Hydrolases"/>
    <property type="match status" value="1"/>
</dbReference>
<evidence type="ECO:0000256" key="2">
    <source>
        <dbReference type="ARBA" id="ARBA00022801"/>
    </source>
</evidence>
<dbReference type="Proteomes" id="UP000294894">
    <property type="component" value="Chromosome"/>
</dbReference>
<protein>
    <submittedName>
        <fullName evidence="3">Alpha/beta hydrolase</fullName>
    </submittedName>
</protein>